<reference evidence="2 3" key="1">
    <citation type="journal article" date="2015" name="Stand. Genomic Sci.">
        <title>Genomic Encyclopedia of Bacterial and Archaeal Type Strains, Phase III: the genomes of soil and plant-associated and newly described type strains.</title>
        <authorList>
            <person name="Whitman W.B."/>
            <person name="Woyke T."/>
            <person name="Klenk H.P."/>
            <person name="Zhou Y."/>
            <person name="Lilburn T.G."/>
            <person name="Beck B.J."/>
            <person name="De Vos P."/>
            <person name="Vandamme P."/>
            <person name="Eisen J.A."/>
            <person name="Garrity G."/>
            <person name="Hugenholtz P."/>
            <person name="Kyrpides N.C."/>
        </authorList>
    </citation>
    <scope>NUCLEOTIDE SEQUENCE [LARGE SCALE GENOMIC DNA]</scope>
    <source>
        <strain evidence="2 3">VKM Ac-2538</strain>
    </source>
</reference>
<evidence type="ECO:0000313" key="3">
    <source>
        <dbReference type="Proteomes" id="UP000295818"/>
    </source>
</evidence>
<name>A0ABY2BM71_9ACTN</name>
<sequence length="98" mass="10208">MSQSPQGQHNLSAGGNYLLGSVIGQFTRHGCQCVGVGVSAVTGLDSRNHIHDEALVIDLWLGRGNAARFQGVSVQTGSDRAGGGRTVGRIPSIRRPAD</sequence>
<organism evidence="2 3">
    <name type="scientific">Kribbella orskensis</name>
    <dbReference type="NCBI Taxonomy" id="2512216"/>
    <lineage>
        <taxon>Bacteria</taxon>
        <taxon>Bacillati</taxon>
        <taxon>Actinomycetota</taxon>
        <taxon>Actinomycetes</taxon>
        <taxon>Propionibacteriales</taxon>
        <taxon>Kribbellaceae</taxon>
        <taxon>Kribbella</taxon>
    </lineage>
</organism>
<gene>
    <name evidence="2" type="ORF">EV644_10426</name>
</gene>
<dbReference type="Proteomes" id="UP000295818">
    <property type="component" value="Unassembled WGS sequence"/>
</dbReference>
<evidence type="ECO:0000256" key="1">
    <source>
        <dbReference type="SAM" id="MobiDB-lite"/>
    </source>
</evidence>
<proteinExistence type="predicted"/>
<evidence type="ECO:0000313" key="2">
    <source>
        <dbReference type="EMBL" id="TCO25522.1"/>
    </source>
</evidence>
<keyword evidence="3" id="KW-1185">Reference proteome</keyword>
<accession>A0ABY2BM71</accession>
<feature type="region of interest" description="Disordered" evidence="1">
    <location>
        <begin position="75"/>
        <end position="98"/>
    </location>
</feature>
<dbReference type="EMBL" id="SLWM01000004">
    <property type="protein sequence ID" value="TCO25522.1"/>
    <property type="molecule type" value="Genomic_DNA"/>
</dbReference>
<comment type="caution">
    <text evidence="2">The sequence shown here is derived from an EMBL/GenBank/DDBJ whole genome shotgun (WGS) entry which is preliminary data.</text>
</comment>
<protein>
    <submittedName>
        <fullName evidence="2">Uncharacterized protein</fullName>
    </submittedName>
</protein>